<dbReference type="RefSeq" id="WP_281044599.1">
    <property type="nucleotide sequence ID" value="NZ_JARYGZ010000001.1"/>
</dbReference>
<dbReference type="InterPro" id="IPR005625">
    <property type="entry name" value="PepSY-ass_TM"/>
</dbReference>
<keyword evidence="1" id="KW-1133">Transmembrane helix</keyword>
<gene>
    <name evidence="2" type="ORF">QGN17_11340</name>
</gene>
<dbReference type="EMBL" id="JARYGZ010000001">
    <property type="protein sequence ID" value="MDH7639324.1"/>
    <property type="molecule type" value="Genomic_DNA"/>
</dbReference>
<accession>A0ABT6N1Z1</accession>
<name>A0ABT6N1Z1_9SPHN</name>
<feature type="transmembrane region" description="Helical" evidence="1">
    <location>
        <begin position="181"/>
        <end position="205"/>
    </location>
</feature>
<reference evidence="2" key="1">
    <citation type="submission" date="2023-04" db="EMBL/GenBank/DDBJ databases">
        <title>Sphingomonas sp. MAHUQ-71 isolated from rice field.</title>
        <authorList>
            <person name="Huq M.A."/>
        </authorList>
    </citation>
    <scope>NUCLEOTIDE SEQUENCE</scope>
    <source>
        <strain evidence="2">MAHUQ-71</strain>
    </source>
</reference>
<feature type="transmembrane region" description="Helical" evidence="1">
    <location>
        <begin position="234"/>
        <end position="254"/>
    </location>
</feature>
<sequence>MTLLKVHRWVSIVAVLFTLYLSVTGSLIQLIDLRGLLLHSSPYDPNLQAMRGDVNGPGDYAVIGPAYYLARPMPADTDYPALFARTLAAARRAAGGTPIRYLELLEAGGRIEGIAQLEDHPTSPAAAQAGPHQPPHTIFVFDAATGVPLPGVRIPLHNVESQQAPRIVIKSLHRMTTFGNWALWINIFVAAGLLTLIVTGVWVYVRQYRARARMGRRAAFWKAQDWWRTLHRTFSVACALFLTILVASGLWLAVESLVFGYRMADQFAEAKATGRPPSMPGDAFTPLPDAEVPQWARATIGSYAENHPGLPPRAVRLRVYAGYAQGVVISGESEARQLVYNVRSGAPMGETEPGYPAVGFPFGWQAHQWAKQVHNGSMIGLTGRGISLLSGLALLYLSISGIVMYLKLYRRRARNGRRALFW</sequence>
<keyword evidence="1" id="KW-0472">Membrane</keyword>
<dbReference type="Proteomes" id="UP001160625">
    <property type="component" value="Unassembled WGS sequence"/>
</dbReference>
<evidence type="ECO:0000256" key="1">
    <source>
        <dbReference type="SAM" id="Phobius"/>
    </source>
</evidence>
<organism evidence="2 3">
    <name type="scientific">Sphingomonas oryzagri</name>
    <dbReference type="NCBI Taxonomy" id="3042314"/>
    <lineage>
        <taxon>Bacteria</taxon>
        <taxon>Pseudomonadati</taxon>
        <taxon>Pseudomonadota</taxon>
        <taxon>Alphaproteobacteria</taxon>
        <taxon>Sphingomonadales</taxon>
        <taxon>Sphingomonadaceae</taxon>
        <taxon>Sphingomonas</taxon>
    </lineage>
</organism>
<evidence type="ECO:0000313" key="2">
    <source>
        <dbReference type="EMBL" id="MDH7639324.1"/>
    </source>
</evidence>
<keyword evidence="3" id="KW-1185">Reference proteome</keyword>
<comment type="caution">
    <text evidence="2">The sequence shown here is derived from an EMBL/GenBank/DDBJ whole genome shotgun (WGS) entry which is preliminary data.</text>
</comment>
<feature type="transmembrane region" description="Helical" evidence="1">
    <location>
        <begin position="386"/>
        <end position="408"/>
    </location>
</feature>
<dbReference type="PANTHER" id="PTHR34219">
    <property type="entry name" value="IRON-REGULATED INNER MEMBRANE PROTEIN-RELATED"/>
    <property type="match status" value="1"/>
</dbReference>
<feature type="transmembrane region" description="Helical" evidence="1">
    <location>
        <begin position="12"/>
        <end position="31"/>
    </location>
</feature>
<keyword evidence="1" id="KW-0812">Transmembrane</keyword>
<proteinExistence type="predicted"/>
<protein>
    <submittedName>
        <fullName evidence="2">PepSY-associated TM helix domain-containing protein</fullName>
    </submittedName>
</protein>
<evidence type="ECO:0000313" key="3">
    <source>
        <dbReference type="Proteomes" id="UP001160625"/>
    </source>
</evidence>
<dbReference type="Pfam" id="PF03929">
    <property type="entry name" value="PepSY_TM"/>
    <property type="match status" value="1"/>
</dbReference>